<dbReference type="AlphaFoldDB" id="A0A0L0DNM5"/>
<feature type="compositionally biased region" description="Basic residues" evidence="1">
    <location>
        <begin position="1"/>
        <end position="14"/>
    </location>
</feature>
<name>A0A0L0DNM5_THETB</name>
<feature type="region of interest" description="Disordered" evidence="1">
    <location>
        <begin position="172"/>
        <end position="195"/>
    </location>
</feature>
<feature type="compositionally biased region" description="Low complexity" evidence="1">
    <location>
        <begin position="124"/>
        <end position="139"/>
    </location>
</feature>
<keyword evidence="3" id="KW-1185">Reference proteome</keyword>
<evidence type="ECO:0000313" key="3">
    <source>
        <dbReference type="Proteomes" id="UP000054408"/>
    </source>
</evidence>
<proteinExistence type="predicted"/>
<accession>A0A0L0DNM5</accession>
<gene>
    <name evidence="2" type="ORF">AMSG_09822</name>
</gene>
<reference evidence="2 3" key="1">
    <citation type="submission" date="2010-05" db="EMBL/GenBank/DDBJ databases">
        <title>The Genome Sequence of Thecamonas trahens ATCC 50062.</title>
        <authorList>
            <consortium name="The Broad Institute Genome Sequencing Platform"/>
            <person name="Russ C."/>
            <person name="Cuomo C."/>
            <person name="Shea T."/>
            <person name="Young S.K."/>
            <person name="Zeng Q."/>
            <person name="Koehrsen M."/>
            <person name="Haas B."/>
            <person name="Borodovsky M."/>
            <person name="Guigo R."/>
            <person name="Alvarado L."/>
            <person name="Berlin A."/>
            <person name="Bochicchio J."/>
            <person name="Borenstein D."/>
            <person name="Chapman S."/>
            <person name="Chen Z."/>
            <person name="Freedman E."/>
            <person name="Gellesch M."/>
            <person name="Goldberg J."/>
            <person name="Griggs A."/>
            <person name="Gujja S."/>
            <person name="Heilman E."/>
            <person name="Heiman D."/>
            <person name="Hepburn T."/>
            <person name="Howarth C."/>
            <person name="Jen D."/>
            <person name="Larson L."/>
            <person name="Mehta T."/>
            <person name="Park D."/>
            <person name="Pearson M."/>
            <person name="Roberts A."/>
            <person name="Saif S."/>
            <person name="Shenoy N."/>
            <person name="Sisk P."/>
            <person name="Stolte C."/>
            <person name="Sykes S."/>
            <person name="Thomson T."/>
            <person name="Walk T."/>
            <person name="White J."/>
            <person name="Yandava C."/>
            <person name="Burger G."/>
            <person name="Gray M.W."/>
            <person name="Holland P.W.H."/>
            <person name="King N."/>
            <person name="Lang F.B.F."/>
            <person name="Roger A.J."/>
            <person name="Ruiz-Trillo I."/>
            <person name="Lander E."/>
            <person name="Nusbaum C."/>
        </authorList>
    </citation>
    <scope>NUCLEOTIDE SEQUENCE [LARGE SCALE GENOMIC DNA]</scope>
    <source>
        <strain evidence="2 3">ATCC 50062</strain>
    </source>
</reference>
<evidence type="ECO:0000256" key="1">
    <source>
        <dbReference type="SAM" id="MobiDB-lite"/>
    </source>
</evidence>
<protein>
    <submittedName>
        <fullName evidence="2">Uncharacterized protein</fullName>
    </submittedName>
</protein>
<evidence type="ECO:0000313" key="2">
    <source>
        <dbReference type="EMBL" id="KNC53870.1"/>
    </source>
</evidence>
<feature type="region of interest" description="Disordered" evidence="1">
    <location>
        <begin position="1"/>
        <end position="139"/>
    </location>
</feature>
<sequence length="231" mass="23159">MRTRSTPAARRRARASTASPGTPSSFQQSSGRRAPVVALPTPTPLAVSGSVCRPRSTSAAPKSGNRVPLAARGTRTATQSAGNARSIPSLPAAHATGTQQVLQAHHRSASPGLASKSTTMALVPPSTSRTPASSSVSMSATATSATYGRARSLSSRTAPALTCLTTTSTAAAGSATSAGSTTTTRTCGTSSSPSSWVAAPLPFASHRFTSPLFRSFAAAFPAGSSLCSSRP</sequence>
<organism evidence="2 3">
    <name type="scientific">Thecamonas trahens ATCC 50062</name>
    <dbReference type="NCBI Taxonomy" id="461836"/>
    <lineage>
        <taxon>Eukaryota</taxon>
        <taxon>Apusozoa</taxon>
        <taxon>Apusomonadida</taxon>
        <taxon>Apusomonadidae</taxon>
        <taxon>Thecamonas</taxon>
    </lineage>
</organism>
<dbReference type="EMBL" id="GL349483">
    <property type="protein sequence ID" value="KNC53870.1"/>
    <property type="molecule type" value="Genomic_DNA"/>
</dbReference>
<dbReference type="Proteomes" id="UP000054408">
    <property type="component" value="Unassembled WGS sequence"/>
</dbReference>
<dbReference type="GeneID" id="25568204"/>
<dbReference type="RefSeq" id="XP_013754250.1">
    <property type="nucleotide sequence ID" value="XM_013898796.1"/>
</dbReference>
<feature type="compositionally biased region" description="Polar residues" evidence="1">
    <location>
        <begin position="21"/>
        <end position="31"/>
    </location>
</feature>